<accession>A0AA41HCS4</accession>
<sequence>MMLCGDAFCWDVPSLNDIPPPAVVGMQAGHHGSIQSDGGYLTTDAMPWAPGSPRSAAAQAAAGIADVVNQAAAAGNSLYPAIAVGTLTALVAPAVTAVVNGLLDTYAVAPQAMQLNANQALRMRAAFTAAAAVISHTALGNYRRRGAAAILAGWAHSDACNPGSFVRAVSVPLGHDAAITAAELAATGLLRDADCQHAHVILSGLPAVVADNIAEASATAANLMDLARFDDTLCVNTVTNCLTRRHAANPPVDPVQHAAAILAGFTGYPATQADTLRLAALHTAAGVVAHRLNVPAEVIEAAMEPMNTRAAAVAGALAAAGGGAVNSGQIGYSYGVTRVAPYKHGYASTSAQFGRVGHAHPAAVRLYESHGWQHRFNTSQNAHLNAIQGDPASPRGNVALCWDAANHTRYAGHYTGAPGAAHVRTCVTCGKQMTFNC</sequence>
<evidence type="ECO:0000313" key="2">
    <source>
        <dbReference type="EMBL" id="MCP2007220.1"/>
    </source>
</evidence>
<keyword evidence="4" id="KW-1185">Reference proteome</keyword>
<evidence type="ECO:0000313" key="1">
    <source>
        <dbReference type="EMBL" id="MBV6321786.1"/>
    </source>
</evidence>
<dbReference type="EMBL" id="JALJZU010000001">
    <property type="protein sequence ID" value="MCP2007220.1"/>
    <property type="molecule type" value="Genomic_DNA"/>
</dbReference>
<dbReference type="Proteomes" id="UP001162889">
    <property type="component" value="Unassembled WGS sequence"/>
</dbReference>
<dbReference type="RefSeq" id="WP_217942584.1">
    <property type="nucleotide sequence ID" value="NZ_JAHTGR010000006.1"/>
</dbReference>
<reference evidence="2" key="2">
    <citation type="submission" date="2022-03" db="EMBL/GenBank/DDBJ databases">
        <title>Genome Encyclopedia of Bacteria and Archaea VI: Functional Genomics of Type Strains.</title>
        <authorList>
            <person name="Whitman W."/>
        </authorList>
    </citation>
    <scope>NUCLEOTIDE SEQUENCE</scope>
    <source>
        <strain evidence="2">HSC-15S17</strain>
    </source>
</reference>
<dbReference type="Proteomes" id="UP001155901">
    <property type="component" value="Unassembled WGS sequence"/>
</dbReference>
<evidence type="ECO:0000313" key="4">
    <source>
        <dbReference type="Proteomes" id="UP001162889"/>
    </source>
</evidence>
<evidence type="ECO:0000313" key="3">
    <source>
        <dbReference type="Proteomes" id="UP001155901"/>
    </source>
</evidence>
<comment type="caution">
    <text evidence="1">The sequence shown here is derived from an EMBL/GenBank/DDBJ whole genome shotgun (WGS) entry which is preliminary data.</text>
</comment>
<name>A0AA41HCS4_9BURK</name>
<gene>
    <name evidence="1" type="ORF">KVP70_12630</name>
    <name evidence="2" type="ORF">L1274_000908</name>
</gene>
<dbReference type="EMBL" id="JAHTGR010000006">
    <property type="protein sequence ID" value="MBV6321786.1"/>
    <property type="molecule type" value="Genomic_DNA"/>
</dbReference>
<proteinExistence type="predicted"/>
<protein>
    <submittedName>
        <fullName evidence="1">Uncharacterized protein</fullName>
    </submittedName>
</protein>
<reference evidence="1" key="1">
    <citation type="submission" date="2021-07" db="EMBL/GenBank/DDBJ databases">
        <title>Characterization of violacein-producing bacteria and related species.</title>
        <authorList>
            <person name="Wilson H.S."/>
            <person name="De Leon M.E."/>
        </authorList>
    </citation>
    <scope>NUCLEOTIDE SEQUENCE</scope>
    <source>
        <strain evidence="1">HSC-15S17</strain>
    </source>
</reference>
<organism evidence="1 3">
    <name type="scientific">Duganella violaceipulchra</name>
    <dbReference type="NCBI Taxonomy" id="2849652"/>
    <lineage>
        <taxon>Bacteria</taxon>
        <taxon>Pseudomonadati</taxon>
        <taxon>Pseudomonadota</taxon>
        <taxon>Betaproteobacteria</taxon>
        <taxon>Burkholderiales</taxon>
        <taxon>Oxalobacteraceae</taxon>
        <taxon>Telluria group</taxon>
        <taxon>Duganella</taxon>
    </lineage>
</organism>
<dbReference type="AlphaFoldDB" id="A0AA41HCS4"/>